<sequence>MMKKIFAFILIGTLFFLTSCNKISKAGTYEATGKGRNGDLKVSVTINSEGEISDIELVEYEDNIEFVEACYEKIKEEIIRNNSYDVDTVTGATLTSEGIKEAVKNAVEQSK</sequence>
<dbReference type="Proteomes" id="UP000595814">
    <property type="component" value="Chromosome"/>
</dbReference>
<keyword evidence="2" id="KW-1185">Reference proteome</keyword>
<name>A0AC61MUD1_9FIRM</name>
<evidence type="ECO:0000313" key="2">
    <source>
        <dbReference type="Proteomes" id="UP000595814"/>
    </source>
</evidence>
<reference evidence="1 2" key="1">
    <citation type="journal article" date="2022" name="Int. J. Syst. Evol. Microbiol.">
        <title>Miniphocaeibacter halophilus sp. nov., an ammonium-tolerant acetate-producing bacterium isolated from a biogas system.</title>
        <authorList>
            <person name="Schnurer A."/>
            <person name="Singh A."/>
            <person name="Bi S."/>
            <person name="Qiao W."/>
            <person name="Westerholm M."/>
        </authorList>
    </citation>
    <scope>NUCLEOTIDE SEQUENCE [LARGE SCALE GENOMIC DNA]</scope>
    <source>
        <strain evidence="1 2">AMB_01</strain>
    </source>
</reference>
<accession>A0AC61MUD1</accession>
<dbReference type="EMBL" id="CP066744">
    <property type="protein sequence ID" value="QQK07921.1"/>
    <property type="molecule type" value="Genomic_DNA"/>
</dbReference>
<evidence type="ECO:0000313" key="1">
    <source>
        <dbReference type="EMBL" id="QQK07921.1"/>
    </source>
</evidence>
<protein>
    <submittedName>
        <fullName evidence="1">FMN-binding protein</fullName>
    </submittedName>
</protein>
<organism evidence="1 2">
    <name type="scientific">Miniphocaeibacter halophilus</name>
    <dbReference type="NCBI Taxonomy" id="2931922"/>
    <lineage>
        <taxon>Bacteria</taxon>
        <taxon>Bacillati</taxon>
        <taxon>Bacillota</taxon>
        <taxon>Tissierellia</taxon>
        <taxon>Tissierellales</taxon>
        <taxon>Peptoniphilaceae</taxon>
        <taxon>Miniphocaeibacter</taxon>
    </lineage>
</organism>
<proteinExistence type="predicted"/>
<gene>
    <name evidence="1" type="ORF">JFY71_11745</name>
</gene>